<keyword evidence="3" id="KW-1185">Reference proteome</keyword>
<sequence length="163" mass="17955">MLKEHPFAVVFVFLYLLGTARGQGTYWLARVVTEQALARTRPMVGWRLRLHQWLAADGVGRGRALLNKWGLVAVPVCYLTVGVQTLVLAAAGVTRVRWLHFTLAQIPGALAWATIYSTIGFAAWYAAWRAAAGERPWLTAAVVLGICVAGACLGWRARRRVRA</sequence>
<feature type="transmembrane region" description="Helical" evidence="1">
    <location>
        <begin position="103"/>
        <end position="125"/>
    </location>
</feature>
<feature type="transmembrane region" description="Helical" evidence="1">
    <location>
        <begin position="69"/>
        <end position="91"/>
    </location>
</feature>
<dbReference type="InParanoid" id="A0A1Q5PWH4"/>
<dbReference type="RefSeq" id="WP_073824100.1">
    <property type="nucleotide sequence ID" value="NZ_JAUNKL010000014.1"/>
</dbReference>
<dbReference type="EMBL" id="MQVS01000004">
    <property type="protein sequence ID" value="OKL51938.1"/>
    <property type="molecule type" value="Genomic_DNA"/>
</dbReference>
<gene>
    <name evidence="2" type="ORF">BSZ40_05505</name>
</gene>
<evidence type="ECO:0000256" key="1">
    <source>
        <dbReference type="SAM" id="Phobius"/>
    </source>
</evidence>
<organism evidence="2 3">
    <name type="scientific">Buchananella hordeovulneris</name>
    <dbReference type="NCBI Taxonomy" id="52770"/>
    <lineage>
        <taxon>Bacteria</taxon>
        <taxon>Bacillati</taxon>
        <taxon>Actinomycetota</taxon>
        <taxon>Actinomycetes</taxon>
        <taxon>Actinomycetales</taxon>
        <taxon>Actinomycetaceae</taxon>
        <taxon>Buchananella</taxon>
    </lineage>
</organism>
<keyword evidence="1" id="KW-0472">Membrane</keyword>
<keyword evidence="1" id="KW-1133">Transmembrane helix</keyword>
<reference evidence="3" key="1">
    <citation type="submission" date="2016-12" db="EMBL/GenBank/DDBJ databases">
        <authorList>
            <person name="Meng X."/>
        </authorList>
    </citation>
    <scope>NUCLEOTIDE SEQUENCE [LARGE SCALE GENOMIC DNA]</scope>
    <source>
        <strain evidence="3">DSM 20732</strain>
    </source>
</reference>
<evidence type="ECO:0000313" key="3">
    <source>
        <dbReference type="Proteomes" id="UP000185612"/>
    </source>
</evidence>
<comment type="caution">
    <text evidence="2">The sequence shown here is derived from an EMBL/GenBank/DDBJ whole genome shotgun (WGS) entry which is preliminary data.</text>
</comment>
<dbReference type="Proteomes" id="UP000185612">
    <property type="component" value="Unassembled WGS sequence"/>
</dbReference>
<proteinExistence type="predicted"/>
<evidence type="ECO:0008006" key="4">
    <source>
        <dbReference type="Google" id="ProtNLM"/>
    </source>
</evidence>
<dbReference type="AlphaFoldDB" id="A0A1Q5PWH4"/>
<dbReference type="STRING" id="52770.BSZ40_05505"/>
<dbReference type="OrthoDB" id="3426404at2"/>
<name>A0A1Q5PWH4_9ACTO</name>
<feature type="transmembrane region" description="Helical" evidence="1">
    <location>
        <begin position="137"/>
        <end position="155"/>
    </location>
</feature>
<evidence type="ECO:0000313" key="2">
    <source>
        <dbReference type="EMBL" id="OKL51938.1"/>
    </source>
</evidence>
<keyword evidence="1" id="KW-0812">Transmembrane</keyword>
<protein>
    <recommendedName>
        <fullName evidence="4">DedA family protein</fullName>
    </recommendedName>
</protein>
<accession>A0A1Q5PWH4</accession>